<reference evidence="2 3" key="1">
    <citation type="submission" date="2014-06" db="EMBL/GenBank/DDBJ databases">
        <authorList>
            <person name="Swart Estienne"/>
        </authorList>
    </citation>
    <scope>NUCLEOTIDE SEQUENCE [LARGE SCALE GENOMIC DNA]</scope>
    <source>
        <strain evidence="2 3">130c</strain>
    </source>
</reference>
<evidence type="ECO:0008006" key="4">
    <source>
        <dbReference type="Google" id="ProtNLM"/>
    </source>
</evidence>
<keyword evidence="1" id="KW-0472">Membrane</keyword>
<gene>
    <name evidence="2" type="primary">Contig10712.g11463</name>
    <name evidence="2" type="ORF">STYLEM_10144</name>
</gene>
<organism evidence="2 3">
    <name type="scientific">Stylonychia lemnae</name>
    <name type="common">Ciliate</name>
    <dbReference type="NCBI Taxonomy" id="5949"/>
    <lineage>
        <taxon>Eukaryota</taxon>
        <taxon>Sar</taxon>
        <taxon>Alveolata</taxon>
        <taxon>Ciliophora</taxon>
        <taxon>Intramacronucleata</taxon>
        <taxon>Spirotrichea</taxon>
        <taxon>Stichotrichia</taxon>
        <taxon>Sporadotrichida</taxon>
        <taxon>Oxytrichidae</taxon>
        <taxon>Stylonychinae</taxon>
        <taxon>Stylonychia</taxon>
    </lineage>
</organism>
<proteinExistence type="predicted"/>
<evidence type="ECO:0000313" key="3">
    <source>
        <dbReference type="Proteomes" id="UP000039865"/>
    </source>
</evidence>
<evidence type="ECO:0000313" key="2">
    <source>
        <dbReference type="EMBL" id="CDW81134.1"/>
    </source>
</evidence>
<dbReference type="InParanoid" id="A0A078AFY2"/>
<protein>
    <recommendedName>
        <fullName evidence="4">Transmembrane protein</fullName>
    </recommendedName>
</protein>
<keyword evidence="1" id="KW-0812">Transmembrane</keyword>
<evidence type="ECO:0000256" key="1">
    <source>
        <dbReference type="SAM" id="Phobius"/>
    </source>
</evidence>
<accession>A0A078AFY2</accession>
<dbReference type="AlphaFoldDB" id="A0A078AFY2"/>
<feature type="transmembrane region" description="Helical" evidence="1">
    <location>
        <begin position="6"/>
        <end position="26"/>
    </location>
</feature>
<keyword evidence="1" id="KW-1133">Transmembrane helix</keyword>
<keyword evidence="3" id="KW-1185">Reference proteome</keyword>
<sequence length="219" mass="25613">MDSNFSVVFPVVIGLTVAFITIGYLINRKFKNIEYQNSVLQKQHGKVIVAGIKFMVRKRPDEKVTQILKDIDLSKQVSPYISDIQLDVSKRKNISVFKDNNQTTYNSIMKYIKDNSLDEIDEKVQEEDSFIPVTDNFGNTHFIQSQSKQEGVFYTDSHLYNQKYNNYDKKDDLKFTGMSRWECSAIQCKTMYMREQQTEESIKLNIGDQQLDDLERDIQ</sequence>
<name>A0A078AFY2_STYLE</name>
<dbReference type="EMBL" id="CCKQ01009635">
    <property type="protein sequence ID" value="CDW81134.1"/>
    <property type="molecule type" value="Genomic_DNA"/>
</dbReference>
<dbReference type="Proteomes" id="UP000039865">
    <property type="component" value="Unassembled WGS sequence"/>
</dbReference>